<reference evidence="1 2" key="1">
    <citation type="journal article" date="2022" name="bioRxiv">
        <title>The genome of the oomycete Peronosclerospora sorghi, a cosmopolitan pathogen of maize and sorghum, is inflated with dispersed pseudogenes.</title>
        <authorList>
            <person name="Fletcher K."/>
            <person name="Martin F."/>
            <person name="Isakeit T."/>
            <person name="Cavanaugh K."/>
            <person name="Magill C."/>
            <person name="Michelmore R."/>
        </authorList>
    </citation>
    <scope>NUCLEOTIDE SEQUENCE [LARGE SCALE GENOMIC DNA]</scope>
    <source>
        <strain evidence="1">P6</strain>
    </source>
</reference>
<protein>
    <submittedName>
        <fullName evidence="1">Uncharacterized protein</fullName>
    </submittedName>
</protein>
<keyword evidence="2" id="KW-1185">Reference proteome</keyword>
<sequence>MQTAANWDDDEKEDEPQIAAKTEVTTSKIFLKHKQIEKVKLKEIEEKQKMEIALTKARLAAQADETNDHRRAREKASIEKGDFRMAINDFFVGPSKPAAEATNMLWMEKYRSTRQCCVHAGMSDRILERRIRYRTSVMS</sequence>
<evidence type="ECO:0000313" key="2">
    <source>
        <dbReference type="Proteomes" id="UP001163321"/>
    </source>
</evidence>
<proteinExistence type="predicted"/>
<gene>
    <name evidence="1" type="ORF">PsorP6_010362</name>
</gene>
<dbReference type="Proteomes" id="UP001163321">
    <property type="component" value="Chromosome 6"/>
</dbReference>
<evidence type="ECO:0000313" key="1">
    <source>
        <dbReference type="EMBL" id="KAI9910616.1"/>
    </source>
</evidence>
<accession>A0ACC0VWZ4</accession>
<organism evidence="1 2">
    <name type="scientific">Peronosclerospora sorghi</name>
    <dbReference type="NCBI Taxonomy" id="230839"/>
    <lineage>
        <taxon>Eukaryota</taxon>
        <taxon>Sar</taxon>
        <taxon>Stramenopiles</taxon>
        <taxon>Oomycota</taxon>
        <taxon>Peronosporomycetes</taxon>
        <taxon>Peronosporales</taxon>
        <taxon>Peronosporaceae</taxon>
        <taxon>Peronosclerospora</taxon>
    </lineage>
</organism>
<comment type="caution">
    <text evidence="1">The sequence shown here is derived from an EMBL/GenBank/DDBJ whole genome shotgun (WGS) entry which is preliminary data.</text>
</comment>
<dbReference type="EMBL" id="CM047585">
    <property type="protein sequence ID" value="KAI9910616.1"/>
    <property type="molecule type" value="Genomic_DNA"/>
</dbReference>
<name>A0ACC0VWZ4_9STRA</name>